<feature type="region of interest" description="Disordered" evidence="1">
    <location>
        <begin position="23"/>
        <end position="42"/>
    </location>
</feature>
<name>A0AAD7SJX8_9TELE</name>
<feature type="region of interest" description="Disordered" evidence="1">
    <location>
        <begin position="137"/>
        <end position="160"/>
    </location>
</feature>
<comment type="caution">
    <text evidence="2">The sequence shown here is derived from an EMBL/GenBank/DDBJ whole genome shotgun (WGS) entry which is preliminary data.</text>
</comment>
<evidence type="ECO:0000313" key="3">
    <source>
        <dbReference type="Proteomes" id="UP001221898"/>
    </source>
</evidence>
<protein>
    <submittedName>
        <fullName evidence="2">Uncharacterized protein</fullName>
    </submittedName>
</protein>
<feature type="compositionally biased region" description="Basic and acidic residues" evidence="1">
    <location>
        <begin position="142"/>
        <end position="160"/>
    </location>
</feature>
<organism evidence="2 3">
    <name type="scientific">Aldrovandia affinis</name>
    <dbReference type="NCBI Taxonomy" id="143900"/>
    <lineage>
        <taxon>Eukaryota</taxon>
        <taxon>Metazoa</taxon>
        <taxon>Chordata</taxon>
        <taxon>Craniata</taxon>
        <taxon>Vertebrata</taxon>
        <taxon>Euteleostomi</taxon>
        <taxon>Actinopterygii</taxon>
        <taxon>Neopterygii</taxon>
        <taxon>Teleostei</taxon>
        <taxon>Notacanthiformes</taxon>
        <taxon>Halosauridae</taxon>
        <taxon>Aldrovandia</taxon>
    </lineage>
</organism>
<dbReference type="Proteomes" id="UP001221898">
    <property type="component" value="Unassembled WGS sequence"/>
</dbReference>
<accession>A0AAD7SJX8</accession>
<reference evidence="2" key="1">
    <citation type="journal article" date="2023" name="Science">
        <title>Genome structures resolve the early diversification of teleost fishes.</title>
        <authorList>
            <person name="Parey E."/>
            <person name="Louis A."/>
            <person name="Montfort J."/>
            <person name="Bouchez O."/>
            <person name="Roques C."/>
            <person name="Iampietro C."/>
            <person name="Lluch J."/>
            <person name="Castinel A."/>
            <person name="Donnadieu C."/>
            <person name="Desvignes T."/>
            <person name="Floi Bucao C."/>
            <person name="Jouanno E."/>
            <person name="Wen M."/>
            <person name="Mejri S."/>
            <person name="Dirks R."/>
            <person name="Jansen H."/>
            <person name="Henkel C."/>
            <person name="Chen W.J."/>
            <person name="Zahm M."/>
            <person name="Cabau C."/>
            <person name="Klopp C."/>
            <person name="Thompson A.W."/>
            <person name="Robinson-Rechavi M."/>
            <person name="Braasch I."/>
            <person name="Lecointre G."/>
            <person name="Bobe J."/>
            <person name="Postlethwait J.H."/>
            <person name="Berthelot C."/>
            <person name="Roest Crollius H."/>
            <person name="Guiguen Y."/>
        </authorList>
    </citation>
    <scope>NUCLEOTIDE SEQUENCE</scope>
    <source>
        <strain evidence="2">NC1722</strain>
    </source>
</reference>
<proteinExistence type="predicted"/>
<keyword evidence="3" id="KW-1185">Reference proteome</keyword>
<feature type="compositionally biased region" description="Basic and acidic residues" evidence="1">
    <location>
        <begin position="30"/>
        <end position="42"/>
    </location>
</feature>
<dbReference type="AlphaFoldDB" id="A0AAD7SJX8"/>
<gene>
    <name evidence="2" type="ORF">AAFF_G00343610</name>
</gene>
<evidence type="ECO:0000313" key="2">
    <source>
        <dbReference type="EMBL" id="KAJ8404011.1"/>
    </source>
</evidence>
<dbReference type="EMBL" id="JAINUG010000055">
    <property type="protein sequence ID" value="KAJ8404011.1"/>
    <property type="molecule type" value="Genomic_DNA"/>
</dbReference>
<evidence type="ECO:0000256" key="1">
    <source>
        <dbReference type="SAM" id="MobiDB-lite"/>
    </source>
</evidence>
<sequence>MRNPPLCILAGAYLCGQGKEEEENPASHLRRGDELPSSRSRRDSKTIVSGYILRYGIYLREQSEDDRRNYPVDLLVGDIYPGLICQWSKANAVFKPPVINEKVTIMSKLKEVWNQAVKFSLGKGKLDAKERFSVKAQETGEDVGKAGDGSKEENAATAEKAARKDVERFLADGDEDLELERSGAEDEFVPEVELFHETDPEPAASAKVQKNFEIPNIALASVRYGIGLRPTAVIPTAALIDAGIITEDNTSKVIRTRSREGHRRS</sequence>